<sequence>MIPLSTLTKAILIATEIHDGQTDKGGNPYILHPLRLLTKASTEDERIVAVLHDVLEDTSYRLQDLVTDGFSQSILDALTALTKLEGESYESFIVRIKQNELATKVKILDIADNMDISRIPTPSEQDIKRIEKYQQALRILYR</sequence>
<dbReference type="AlphaFoldDB" id="E0IBZ2"/>
<dbReference type="SUPFAM" id="SSF109604">
    <property type="entry name" value="HD-domain/PDEase-like"/>
    <property type="match status" value="1"/>
</dbReference>
<evidence type="ECO:0000313" key="1">
    <source>
        <dbReference type="EMBL" id="EFM10222.1"/>
    </source>
</evidence>
<name>E0IBZ2_9BACL</name>
<dbReference type="Gene3D" id="1.10.3210.10">
    <property type="entry name" value="Hypothetical protein af1432"/>
    <property type="match status" value="1"/>
</dbReference>
<dbReference type="Proteomes" id="UP000005387">
    <property type="component" value="Unassembled WGS sequence"/>
</dbReference>
<keyword evidence="2" id="KW-1185">Reference proteome</keyword>
<dbReference type="eggNOG" id="COG0317">
    <property type="taxonomic scope" value="Bacteria"/>
</dbReference>
<reference evidence="1 2" key="1">
    <citation type="submission" date="2010-07" db="EMBL/GenBank/DDBJ databases">
        <title>The draft genome of Paenibacillus curdlanolyticus YK9.</title>
        <authorList>
            <consortium name="US DOE Joint Genome Institute (JGI-PGF)"/>
            <person name="Lucas S."/>
            <person name="Copeland A."/>
            <person name="Lapidus A."/>
            <person name="Cheng J.-F."/>
            <person name="Bruce D."/>
            <person name="Goodwin L."/>
            <person name="Pitluck S."/>
            <person name="Land M.L."/>
            <person name="Hauser L."/>
            <person name="Chang Y.-J."/>
            <person name="Jeffries C."/>
            <person name="Anderson I.J."/>
            <person name="Johnson E."/>
            <person name="Loganathan U."/>
            <person name="Mulhopadhyay B."/>
            <person name="Kyrpides N."/>
            <person name="Woyke T.J."/>
        </authorList>
    </citation>
    <scope>NUCLEOTIDE SEQUENCE [LARGE SCALE GENOMIC DNA]</scope>
    <source>
        <strain evidence="1 2">YK9</strain>
    </source>
</reference>
<accession>E0IBZ2</accession>
<dbReference type="EMBL" id="AEDD01000008">
    <property type="protein sequence ID" value="EFM10222.1"/>
    <property type="molecule type" value="Genomic_DNA"/>
</dbReference>
<proteinExistence type="predicted"/>
<dbReference type="STRING" id="717606.PaecuDRAFT_3181"/>
<protein>
    <recommendedName>
        <fullName evidence="3">Metal dependent phosphohydrolase</fullName>
    </recommendedName>
</protein>
<evidence type="ECO:0008006" key="3">
    <source>
        <dbReference type="Google" id="ProtNLM"/>
    </source>
</evidence>
<organism evidence="1 2">
    <name type="scientific">Paenibacillus curdlanolyticus YK9</name>
    <dbReference type="NCBI Taxonomy" id="717606"/>
    <lineage>
        <taxon>Bacteria</taxon>
        <taxon>Bacillati</taxon>
        <taxon>Bacillota</taxon>
        <taxon>Bacilli</taxon>
        <taxon>Bacillales</taxon>
        <taxon>Paenibacillaceae</taxon>
        <taxon>Paenibacillus</taxon>
    </lineage>
</organism>
<gene>
    <name evidence="1" type="ORF">PaecuDRAFT_3181</name>
</gene>
<evidence type="ECO:0000313" key="2">
    <source>
        <dbReference type="Proteomes" id="UP000005387"/>
    </source>
</evidence>